<dbReference type="EMBL" id="CM039178">
    <property type="protein sequence ID" value="KAH9682383.1"/>
    <property type="molecule type" value="Genomic_DNA"/>
</dbReference>
<keyword evidence="2" id="KW-1185">Reference proteome</keyword>
<reference evidence="2" key="1">
    <citation type="journal article" date="2023" name="Hortic. Res.">
        <title>A chromosome-level phased genome enabling allele-level studies in sweet orange: a case study on citrus Huanglongbing tolerance.</title>
        <authorList>
            <person name="Wu B."/>
            <person name="Yu Q."/>
            <person name="Deng Z."/>
            <person name="Duan Y."/>
            <person name="Luo F."/>
            <person name="Gmitter F. Jr."/>
        </authorList>
    </citation>
    <scope>NUCLEOTIDE SEQUENCE [LARGE SCALE GENOMIC DNA]</scope>
    <source>
        <strain evidence="2">cv. Valencia</strain>
    </source>
</reference>
<evidence type="ECO:0000313" key="2">
    <source>
        <dbReference type="Proteomes" id="UP000829398"/>
    </source>
</evidence>
<proteinExistence type="predicted"/>
<dbReference type="Proteomes" id="UP000829398">
    <property type="component" value="Chromosome 9"/>
</dbReference>
<organism evidence="1 2">
    <name type="scientific">Citrus sinensis</name>
    <name type="common">Sweet orange</name>
    <name type="synonym">Citrus aurantium var. sinensis</name>
    <dbReference type="NCBI Taxonomy" id="2711"/>
    <lineage>
        <taxon>Eukaryota</taxon>
        <taxon>Viridiplantae</taxon>
        <taxon>Streptophyta</taxon>
        <taxon>Embryophyta</taxon>
        <taxon>Tracheophyta</taxon>
        <taxon>Spermatophyta</taxon>
        <taxon>Magnoliopsida</taxon>
        <taxon>eudicotyledons</taxon>
        <taxon>Gunneridae</taxon>
        <taxon>Pentapetalae</taxon>
        <taxon>rosids</taxon>
        <taxon>malvids</taxon>
        <taxon>Sapindales</taxon>
        <taxon>Rutaceae</taxon>
        <taxon>Aurantioideae</taxon>
        <taxon>Citrus</taxon>
    </lineage>
</organism>
<evidence type="ECO:0000313" key="1">
    <source>
        <dbReference type="EMBL" id="KAH9682383.1"/>
    </source>
</evidence>
<comment type="caution">
    <text evidence="1">The sequence shown here is derived from an EMBL/GenBank/DDBJ whole genome shotgun (WGS) entry which is preliminary data.</text>
</comment>
<protein>
    <submittedName>
        <fullName evidence="1">Armadillo repeat-containing protein LFR</fullName>
    </submittedName>
</protein>
<name>A0ACB8I5N3_CITSI</name>
<sequence length="313" mass="35444">MFFLYHWVTLKQIDDWRDIALPKELSKGPRARTLGANSLVTGFGSEFEALGSINNAFPRSGVGSASSATDSLLQKNAAGVRSSEWWFDEDGLFNLDDEGRAEKQQCAVGTSNIVRNFSFMPENEVIVAQHRHCLETMFQCIEDHVTEYEELVTNALETIFFNTFYQAERNERLKPSWGFWDHLSKPGIVRLLNHLGIHKRLADLMSLAFDAQAAAVGALYNLAEVNVDCRLKLASERWAIDRLLKVIKTLHPVPEVCRKAAMILESLVSEPQNRVLLLAYENAFAEMLFSDGRYSDTFARILYELTSIDQTTK</sequence>
<gene>
    <name evidence="1" type="ORF">KPL71_027329</name>
</gene>
<accession>A0ACB8I5N3</accession>